<keyword evidence="3" id="KW-1185">Reference proteome</keyword>
<feature type="region of interest" description="Disordered" evidence="1">
    <location>
        <begin position="47"/>
        <end position="77"/>
    </location>
</feature>
<dbReference type="EMBL" id="BOPH01000151">
    <property type="protein sequence ID" value="GIJ75175.1"/>
    <property type="molecule type" value="Genomic_DNA"/>
</dbReference>
<comment type="caution">
    <text evidence="2">The sequence shown here is derived from an EMBL/GenBank/DDBJ whole genome shotgun (WGS) entry which is preliminary data.</text>
</comment>
<proteinExistence type="predicted"/>
<accession>A0A8J4EGU8</accession>
<protein>
    <submittedName>
        <fullName evidence="2">Uncharacterized protein</fullName>
    </submittedName>
</protein>
<feature type="compositionally biased region" description="Polar residues" evidence="1">
    <location>
        <begin position="66"/>
        <end position="77"/>
    </location>
</feature>
<evidence type="ECO:0000313" key="3">
    <source>
        <dbReference type="Proteomes" id="UP000635606"/>
    </source>
</evidence>
<sequence>MACTIVQDRQWDLDRRGGMGGLRRSVLSRLPEKQAAVPGAVAPTAHASAAVPVGGRPPRGSGTPRQTVTPVRSNMGG</sequence>
<dbReference type="Proteomes" id="UP000635606">
    <property type="component" value="Unassembled WGS sequence"/>
</dbReference>
<evidence type="ECO:0000313" key="2">
    <source>
        <dbReference type="EMBL" id="GIJ75175.1"/>
    </source>
</evidence>
<organism evidence="2 3">
    <name type="scientific">Virgisporangium ochraceum</name>
    <dbReference type="NCBI Taxonomy" id="65505"/>
    <lineage>
        <taxon>Bacteria</taxon>
        <taxon>Bacillati</taxon>
        <taxon>Actinomycetota</taxon>
        <taxon>Actinomycetes</taxon>
        <taxon>Micromonosporales</taxon>
        <taxon>Micromonosporaceae</taxon>
        <taxon>Virgisporangium</taxon>
    </lineage>
</organism>
<evidence type="ECO:0000256" key="1">
    <source>
        <dbReference type="SAM" id="MobiDB-lite"/>
    </source>
</evidence>
<name>A0A8J4EGU8_9ACTN</name>
<reference evidence="2" key="1">
    <citation type="submission" date="2021-01" db="EMBL/GenBank/DDBJ databases">
        <title>Whole genome shotgun sequence of Virgisporangium ochraceum NBRC 16418.</title>
        <authorList>
            <person name="Komaki H."/>
            <person name="Tamura T."/>
        </authorList>
    </citation>
    <scope>NUCLEOTIDE SEQUENCE</scope>
    <source>
        <strain evidence="2">NBRC 16418</strain>
    </source>
</reference>
<dbReference type="AlphaFoldDB" id="A0A8J4EGU8"/>
<feature type="compositionally biased region" description="Low complexity" evidence="1">
    <location>
        <begin position="47"/>
        <end position="65"/>
    </location>
</feature>
<gene>
    <name evidence="2" type="ORF">Voc01_100920</name>
</gene>